<dbReference type="PRINTS" id="PR01232">
    <property type="entry name" value="NAHCO3TRSPRT"/>
</dbReference>
<evidence type="ECO:0000256" key="4">
    <source>
        <dbReference type="ARBA" id="ARBA00022475"/>
    </source>
</evidence>
<dbReference type="InterPro" id="IPR011531">
    <property type="entry name" value="HCO3_transpt-like_TM_dom"/>
</dbReference>
<keyword evidence="14" id="KW-1185">Reference proteome</keyword>
<evidence type="ECO:0000313" key="14">
    <source>
        <dbReference type="Proteomes" id="UP000264840"/>
    </source>
</evidence>
<comment type="similarity">
    <text evidence="2 9">Belongs to the anion exchanger (TC 2.A.31) family.</text>
</comment>
<dbReference type="InterPro" id="IPR013769">
    <property type="entry name" value="Band3_cytoplasmic_dom"/>
</dbReference>
<feature type="domain" description="Bicarbonate transporter-like transmembrane" evidence="11">
    <location>
        <begin position="189"/>
        <end position="752"/>
    </location>
</feature>
<evidence type="ECO:0000256" key="10">
    <source>
        <dbReference type="SAM" id="MobiDB-lite"/>
    </source>
</evidence>
<dbReference type="Pfam" id="PF00955">
    <property type="entry name" value="HCO3_cotransp"/>
    <property type="match status" value="1"/>
</dbReference>
<feature type="transmembrane region" description="Helical" evidence="9">
    <location>
        <begin position="564"/>
        <end position="588"/>
    </location>
</feature>
<feature type="transmembrane region" description="Helical" evidence="9">
    <location>
        <begin position="303"/>
        <end position="325"/>
    </location>
</feature>
<dbReference type="InterPro" id="IPR003020">
    <property type="entry name" value="HCO3_transpt_euk"/>
</dbReference>
<feature type="transmembrane region" description="Helical" evidence="9">
    <location>
        <begin position="701"/>
        <end position="732"/>
    </location>
</feature>
<dbReference type="AlphaFoldDB" id="A0A3Q2VB60"/>
<dbReference type="FunFam" id="1.10.287.570:FF:000001">
    <property type="entry name" value="Anion exchange protein"/>
    <property type="match status" value="1"/>
</dbReference>
<feature type="transmembrane region" description="Helical" evidence="9">
    <location>
        <begin position="476"/>
        <end position="494"/>
    </location>
</feature>
<sequence length="799" mass="89572">MNDIADTPSTDQLKNKFMKKIPRDAEASNVLVGEVDFLNKPFVAFVRLAQATTLGGLTEVPVPTRFLFILLGPQGKAKSYNEIGRAIATLMVDDLFSDVAYKARDREDLIAGIDEFLDEVIVLPPGEWDPKIRIEPPKKVPSADKRKSVFSLNELGQMNGTAGGGGGLAEDEEMPVQHELGEELAFTGRFCGGLYLDIKRKLPWFPSDFYEGFHIQSISAVLFIYLGCITNAITFGGLLGDATDNYQGVMESFLGTALAGSVFCFFGGQPLIILSSTGPILIFEKLLFEFSKSNSIDYMELRLWIGMHSCLQCFILVATDASYIIKYMTRFTEEGFSSLISFIFISDAIKKMVGAFKYYPINTDFKPDYVTTYKCECLAPDPMAAMIFNGLAPMPDNSSSVSGLNVTALDWSQLSKKECVKYGGSLVGKSCKYVPDLALMSFILFFGTYSMTVSLKKFKFSRYFPTKVGKLSVSDFSIFMSIMTFVGLDMLMGLKTPKLIVPTEFKPTRPGRGWLVMPFGKNPWWVYLASFVPALLVTILIFMDQQISAVIVNRKENKLKKGCGYHLDLFWVGVLMATCSFLGLPWYVAATVISIAHIDSLKMESESSAPGEQPQFLGVREQRVTGILVFVLTGVSIFLAPVLKFIPMPVLYGVFLYMGVASLSGIQFWDRIKLYMMPSKHQPDFTYLRHVPLRRVHLFTLIQITCLAVLWVLKSTFLAIIFPVMILGLMVVRKMLDMVFSQHDLAWLDDLLPEKEKKKKDDDKKKGKGKEKEKEKKKPKPDDNEEEVRNSSFFCPLQD</sequence>
<feature type="domain" description="Band 3 cytoplasmic" evidence="12">
    <location>
        <begin position="7"/>
        <end position="130"/>
    </location>
</feature>
<keyword evidence="3 9" id="KW-0813">Transport</keyword>
<evidence type="ECO:0000256" key="9">
    <source>
        <dbReference type="RuleBase" id="RU362035"/>
    </source>
</evidence>
<dbReference type="OMA" id="IGLTPFW"/>
<dbReference type="GO" id="GO:0008509">
    <property type="term" value="F:monoatomic anion transmembrane transporter activity"/>
    <property type="evidence" value="ECO:0007669"/>
    <property type="project" value="InterPro"/>
</dbReference>
<dbReference type="NCBIfam" id="TIGR00834">
    <property type="entry name" value="ae"/>
    <property type="match status" value="1"/>
</dbReference>
<dbReference type="PRINTS" id="PR01231">
    <property type="entry name" value="HCO3TRNSPORT"/>
</dbReference>
<dbReference type="Gene3D" id="1.10.287.570">
    <property type="entry name" value="Helical hairpin bin"/>
    <property type="match status" value="1"/>
</dbReference>
<proteinExistence type="inferred from homology"/>
<reference evidence="13" key="1">
    <citation type="submission" date="2025-08" db="UniProtKB">
        <authorList>
            <consortium name="Ensembl"/>
        </authorList>
    </citation>
    <scope>IDENTIFICATION</scope>
</reference>
<feature type="transmembrane region" description="Helical" evidence="9">
    <location>
        <begin position="437"/>
        <end position="455"/>
    </location>
</feature>
<evidence type="ECO:0000256" key="6">
    <source>
        <dbReference type="ARBA" id="ARBA00022989"/>
    </source>
</evidence>
<keyword evidence="5 9" id="KW-0812">Transmembrane</keyword>
<feature type="region of interest" description="Disordered" evidence="10">
    <location>
        <begin position="757"/>
        <end position="799"/>
    </location>
</feature>
<dbReference type="PANTHER" id="PTHR11453:SF20">
    <property type="entry name" value="ELECTROGENIC SODIUM BICARBONATE COTRANSPORTER 4"/>
    <property type="match status" value="1"/>
</dbReference>
<keyword evidence="7 9" id="KW-0406">Ion transport</keyword>
<dbReference type="Ensembl" id="ENSHBUT00000008132.1">
    <property type="protein sequence ID" value="ENSHBUP00000004768.1"/>
    <property type="gene ID" value="ENSHBUG00000006146.1"/>
</dbReference>
<dbReference type="GO" id="GO:0005452">
    <property type="term" value="F:solute:inorganic anion antiporter activity"/>
    <property type="evidence" value="ECO:0007669"/>
    <property type="project" value="InterPro"/>
</dbReference>
<protein>
    <recommendedName>
        <fullName evidence="9">Anion exchange protein</fullName>
    </recommendedName>
</protein>
<evidence type="ECO:0000256" key="8">
    <source>
        <dbReference type="ARBA" id="ARBA00023136"/>
    </source>
</evidence>
<feature type="transmembrane region" description="Helical" evidence="9">
    <location>
        <begin position="220"/>
        <end position="239"/>
    </location>
</feature>
<feature type="transmembrane region" description="Helical" evidence="9">
    <location>
        <begin position="524"/>
        <end position="543"/>
    </location>
</feature>
<feature type="transmembrane region" description="Helical" evidence="9">
    <location>
        <begin position="259"/>
        <end position="283"/>
    </location>
</feature>
<dbReference type="SUPFAM" id="SSF55804">
    <property type="entry name" value="Phoshotransferase/anion transport protein"/>
    <property type="match status" value="1"/>
</dbReference>
<feature type="transmembrane region" description="Helical" evidence="9">
    <location>
        <begin position="650"/>
        <end position="669"/>
    </location>
</feature>
<evidence type="ECO:0000313" key="13">
    <source>
        <dbReference type="Ensembl" id="ENSHBUP00000004768.1"/>
    </source>
</evidence>
<dbReference type="GO" id="GO:0016323">
    <property type="term" value="C:basolateral plasma membrane"/>
    <property type="evidence" value="ECO:0007669"/>
    <property type="project" value="UniProtKB-SubCell"/>
</dbReference>
<feature type="transmembrane region" description="Helical" evidence="9">
    <location>
        <begin position="624"/>
        <end position="643"/>
    </location>
</feature>
<evidence type="ECO:0000256" key="3">
    <source>
        <dbReference type="ARBA" id="ARBA00022448"/>
    </source>
</evidence>
<dbReference type="InterPro" id="IPR003024">
    <property type="entry name" value="Na/HCO3_transpt"/>
</dbReference>
<dbReference type="FunFam" id="3.40.930.10:FF:000024">
    <property type="entry name" value="Anion exchange protein"/>
    <property type="match status" value="1"/>
</dbReference>
<dbReference type="InterPro" id="IPR016152">
    <property type="entry name" value="PTrfase/Anion_transptr"/>
</dbReference>
<evidence type="ECO:0000256" key="1">
    <source>
        <dbReference type="ARBA" id="ARBA00004554"/>
    </source>
</evidence>
<dbReference type="GO" id="GO:0051453">
    <property type="term" value="P:regulation of intracellular pH"/>
    <property type="evidence" value="ECO:0007669"/>
    <property type="project" value="TreeGrafter"/>
</dbReference>
<accession>A0A3Q2VB60</accession>
<dbReference type="GeneTree" id="ENSGT00940000157488"/>
<dbReference type="Pfam" id="PF07565">
    <property type="entry name" value="Band_3_cyto"/>
    <property type="match status" value="1"/>
</dbReference>
<evidence type="ECO:0000256" key="5">
    <source>
        <dbReference type="ARBA" id="ARBA00022692"/>
    </source>
</evidence>
<dbReference type="Proteomes" id="UP000264840">
    <property type="component" value="Unplaced"/>
</dbReference>
<feature type="compositionally biased region" description="Basic and acidic residues" evidence="10">
    <location>
        <begin position="757"/>
        <end position="782"/>
    </location>
</feature>
<comment type="subcellular location">
    <subcellularLocation>
        <location evidence="1">Basolateral cell membrane</location>
        <topology evidence="1">Multi-pass membrane protein</topology>
    </subcellularLocation>
    <subcellularLocation>
        <location evidence="9">Membrane</location>
        <topology evidence="9">Multi-pass membrane protein</topology>
    </subcellularLocation>
</comment>
<evidence type="ECO:0000256" key="7">
    <source>
        <dbReference type="ARBA" id="ARBA00023065"/>
    </source>
</evidence>
<evidence type="ECO:0000259" key="11">
    <source>
        <dbReference type="Pfam" id="PF00955"/>
    </source>
</evidence>
<dbReference type="STRING" id="8153.ENSHBUP00000004768"/>
<keyword evidence="8 9" id="KW-0472">Membrane</keyword>
<dbReference type="Gene3D" id="3.40.930.10">
    <property type="entry name" value="Mannitol-specific EII, Chain A"/>
    <property type="match status" value="1"/>
</dbReference>
<keyword evidence="4" id="KW-1003">Cell membrane</keyword>
<reference evidence="13" key="2">
    <citation type="submission" date="2025-09" db="UniProtKB">
        <authorList>
            <consortium name="Ensembl"/>
        </authorList>
    </citation>
    <scope>IDENTIFICATION</scope>
</reference>
<keyword evidence="6 9" id="KW-1133">Transmembrane helix</keyword>
<evidence type="ECO:0000259" key="12">
    <source>
        <dbReference type="Pfam" id="PF07565"/>
    </source>
</evidence>
<name>A0A3Q2VB60_HAPBU</name>
<organism evidence="13 14">
    <name type="scientific">Haplochromis burtoni</name>
    <name type="common">Burton's mouthbrooder</name>
    <name type="synonym">Chromis burtoni</name>
    <dbReference type="NCBI Taxonomy" id="8153"/>
    <lineage>
        <taxon>Eukaryota</taxon>
        <taxon>Metazoa</taxon>
        <taxon>Chordata</taxon>
        <taxon>Craniata</taxon>
        <taxon>Vertebrata</taxon>
        <taxon>Euteleostomi</taxon>
        <taxon>Actinopterygii</taxon>
        <taxon>Neopterygii</taxon>
        <taxon>Teleostei</taxon>
        <taxon>Neoteleostei</taxon>
        <taxon>Acanthomorphata</taxon>
        <taxon>Ovalentaria</taxon>
        <taxon>Cichlomorphae</taxon>
        <taxon>Cichliformes</taxon>
        <taxon>Cichlidae</taxon>
        <taxon>African cichlids</taxon>
        <taxon>Pseudocrenilabrinae</taxon>
        <taxon>Haplochromini</taxon>
        <taxon>Haplochromis</taxon>
    </lineage>
</organism>
<evidence type="ECO:0000256" key="2">
    <source>
        <dbReference type="ARBA" id="ARBA00010993"/>
    </source>
</evidence>
<dbReference type="GO" id="GO:0008510">
    <property type="term" value="F:sodium:bicarbonate symporter activity"/>
    <property type="evidence" value="ECO:0007669"/>
    <property type="project" value="TreeGrafter"/>
</dbReference>
<dbReference type="PANTHER" id="PTHR11453">
    <property type="entry name" value="ANION EXCHANGE PROTEIN"/>
    <property type="match status" value="1"/>
</dbReference>